<dbReference type="Proteomes" id="UP001066276">
    <property type="component" value="Chromosome 7"/>
</dbReference>
<gene>
    <name evidence="1" type="ORF">NDU88_008070</name>
</gene>
<dbReference type="AlphaFoldDB" id="A0AAV7PPC5"/>
<dbReference type="EMBL" id="JANPWB010000011">
    <property type="protein sequence ID" value="KAJ1129704.1"/>
    <property type="molecule type" value="Genomic_DNA"/>
</dbReference>
<name>A0AAV7PPC5_PLEWA</name>
<sequence length="182" mass="20603">MAMACTKKERSLNDMLTKVTITDHPHQPAQDSPTEMEDMEGPVTYCFLEALFASLKDDFYNVKRERSQDLKVVQKDLAEIGDRVSTMENNTSGRDEELEILQQEFIHLKEWHVDLQAHTEDLGNRSWPNNIHMRGRAAILAFLEEADAFGTAGFRINVLESQARNISVSAQIAVLFSGSFSI</sequence>
<evidence type="ECO:0000313" key="1">
    <source>
        <dbReference type="EMBL" id="KAJ1129704.1"/>
    </source>
</evidence>
<evidence type="ECO:0000313" key="2">
    <source>
        <dbReference type="Proteomes" id="UP001066276"/>
    </source>
</evidence>
<proteinExistence type="predicted"/>
<comment type="caution">
    <text evidence="1">The sequence shown here is derived from an EMBL/GenBank/DDBJ whole genome shotgun (WGS) entry which is preliminary data.</text>
</comment>
<accession>A0AAV7PPC5</accession>
<keyword evidence="2" id="KW-1185">Reference proteome</keyword>
<organism evidence="1 2">
    <name type="scientific">Pleurodeles waltl</name>
    <name type="common">Iberian ribbed newt</name>
    <dbReference type="NCBI Taxonomy" id="8319"/>
    <lineage>
        <taxon>Eukaryota</taxon>
        <taxon>Metazoa</taxon>
        <taxon>Chordata</taxon>
        <taxon>Craniata</taxon>
        <taxon>Vertebrata</taxon>
        <taxon>Euteleostomi</taxon>
        <taxon>Amphibia</taxon>
        <taxon>Batrachia</taxon>
        <taxon>Caudata</taxon>
        <taxon>Salamandroidea</taxon>
        <taxon>Salamandridae</taxon>
        <taxon>Pleurodelinae</taxon>
        <taxon>Pleurodeles</taxon>
    </lineage>
</organism>
<protein>
    <submittedName>
        <fullName evidence="1">Uncharacterized protein</fullName>
    </submittedName>
</protein>
<reference evidence="1" key="1">
    <citation type="journal article" date="2022" name="bioRxiv">
        <title>Sequencing and chromosome-scale assembly of the giantPleurodeles waltlgenome.</title>
        <authorList>
            <person name="Brown T."/>
            <person name="Elewa A."/>
            <person name="Iarovenko S."/>
            <person name="Subramanian E."/>
            <person name="Araus A.J."/>
            <person name="Petzold A."/>
            <person name="Susuki M."/>
            <person name="Suzuki K.-i.T."/>
            <person name="Hayashi T."/>
            <person name="Toyoda A."/>
            <person name="Oliveira C."/>
            <person name="Osipova E."/>
            <person name="Leigh N.D."/>
            <person name="Simon A."/>
            <person name="Yun M.H."/>
        </authorList>
    </citation>
    <scope>NUCLEOTIDE SEQUENCE</scope>
    <source>
        <strain evidence="1">20211129_DDA</strain>
        <tissue evidence="1">Liver</tissue>
    </source>
</reference>